<dbReference type="EMBL" id="AP019400">
    <property type="protein sequence ID" value="BBI35736.1"/>
    <property type="molecule type" value="Genomic_DNA"/>
</dbReference>
<gene>
    <name evidence="2" type="ORF">KCTCHS21_51350</name>
</gene>
<dbReference type="Proteomes" id="UP000289856">
    <property type="component" value="Chromosome"/>
</dbReference>
<dbReference type="RefSeq" id="WP_130614653.1">
    <property type="nucleotide sequence ID" value="NZ_AP019400.1"/>
</dbReference>
<sequence>MERKELEQLEELLARSLTEEKPEAKPEETEAEALKQLPPRWEVRIQSKFDPVVEETKAYRAIAKEVDGRYDDK</sequence>
<keyword evidence="3" id="KW-1185">Reference proteome</keyword>
<dbReference type="KEGG" id="cohn:KCTCHS21_51350"/>
<protein>
    <submittedName>
        <fullName evidence="2">Uncharacterized protein</fullName>
    </submittedName>
</protein>
<feature type="compositionally biased region" description="Basic and acidic residues" evidence="1">
    <location>
        <begin position="17"/>
        <end position="28"/>
    </location>
</feature>
<proteinExistence type="predicted"/>
<feature type="region of interest" description="Disordered" evidence="1">
    <location>
        <begin position="14"/>
        <end position="34"/>
    </location>
</feature>
<dbReference type="AlphaFoldDB" id="A0A3T1DC64"/>
<evidence type="ECO:0000256" key="1">
    <source>
        <dbReference type="SAM" id="MobiDB-lite"/>
    </source>
</evidence>
<evidence type="ECO:0000313" key="3">
    <source>
        <dbReference type="Proteomes" id="UP000289856"/>
    </source>
</evidence>
<reference evidence="2 3" key="1">
    <citation type="submission" date="2019-01" db="EMBL/GenBank/DDBJ databases">
        <title>Complete genome sequence of Cohnella hallensis HS21 isolated from Korean fir (Abies koreana) rhizospheric soil.</title>
        <authorList>
            <person name="Jiang L."/>
            <person name="Kang S.W."/>
            <person name="Kim S."/>
            <person name="Jung J."/>
            <person name="Kim C.Y."/>
            <person name="Kim D.H."/>
            <person name="Kim S.W."/>
            <person name="Lee J."/>
        </authorList>
    </citation>
    <scope>NUCLEOTIDE SEQUENCE [LARGE SCALE GENOMIC DNA]</scope>
    <source>
        <strain evidence="2 3">HS21</strain>
    </source>
</reference>
<name>A0A3T1DC64_9BACL</name>
<evidence type="ECO:0000313" key="2">
    <source>
        <dbReference type="EMBL" id="BBI35736.1"/>
    </source>
</evidence>
<dbReference type="OrthoDB" id="2666285at2"/>
<organism evidence="2 3">
    <name type="scientific">Cohnella abietis</name>
    <dbReference type="NCBI Taxonomy" id="2507935"/>
    <lineage>
        <taxon>Bacteria</taxon>
        <taxon>Bacillati</taxon>
        <taxon>Bacillota</taxon>
        <taxon>Bacilli</taxon>
        <taxon>Bacillales</taxon>
        <taxon>Paenibacillaceae</taxon>
        <taxon>Cohnella</taxon>
    </lineage>
</organism>
<accession>A0A3T1DC64</accession>